<dbReference type="Gene3D" id="2.10.25.10">
    <property type="entry name" value="Laminin"/>
    <property type="match status" value="2"/>
</dbReference>
<dbReference type="Proteomes" id="UP000030745">
    <property type="component" value="Unassembled WGS sequence"/>
</dbReference>
<evidence type="ECO:0000256" key="2">
    <source>
        <dbReference type="SAM" id="SignalP"/>
    </source>
</evidence>
<evidence type="ECO:0000313" key="5">
    <source>
        <dbReference type="Proteomes" id="UP000030745"/>
    </source>
</evidence>
<dbReference type="RefSeq" id="XP_012196047.1">
    <property type="nucleotide sequence ID" value="XM_012340657.1"/>
</dbReference>
<evidence type="ECO:0000259" key="3">
    <source>
        <dbReference type="SMART" id="SM00181"/>
    </source>
</evidence>
<reference evidence="4 5" key="1">
    <citation type="journal article" date="2013" name="PLoS Genet.">
        <title>Distinctive expansion of potential virulence genes in the genome of the oomycete fish pathogen Saprolegnia parasitica.</title>
        <authorList>
            <person name="Jiang R.H."/>
            <person name="de Bruijn I."/>
            <person name="Haas B.J."/>
            <person name="Belmonte R."/>
            <person name="Lobach L."/>
            <person name="Christie J."/>
            <person name="van den Ackerveken G."/>
            <person name="Bottin A."/>
            <person name="Bulone V."/>
            <person name="Diaz-Moreno S.M."/>
            <person name="Dumas B."/>
            <person name="Fan L."/>
            <person name="Gaulin E."/>
            <person name="Govers F."/>
            <person name="Grenville-Briggs L.J."/>
            <person name="Horner N.R."/>
            <person name="Levin J.Z."/>
            <person name="Mammella M."/>
            <person name="Meijer H.J."/>
            <person name="Morris P."/>
            <person name="Nusbaum C."/>
            <person name="Oome S."/>
            <person name="Phillips A.J."/>
            <person name="van Rooyen D."/>
            <person name="Rzeszutek E."/>
            <person name="Saraiva M."/>
            <person name="Secombes C.J."/>
            <person name="Seidl M.F."/>
            <person name="Snel B."/>
            <person name="Stassen J.H."/>
            <person name="Sykes S."/>
            <person name="Tripathy S."/>
            <person name="van den Berg H."/>
            <person name="Vega-Arreguin J.C."/>
            <person name="Wawra S."/>
            <person name="Young S.K."/>
            <person name="Zeng Q."/>
            <person name="Dieguez-Uribeondo J."/>
            <person name="Russ C."/>
            <person name="Tyler B.M."/>
            <person name="van West P."/>
        </authorList>
    </citation>
    <scope>NUCLEOTIDE SEQUENCE [LARGE SCALE GENOMIC DNA]</scope>
    <source>
        <strain evidence="4 5">CBS 223.65</strain>
    </source>
</reference>
<accession>A0A067D2P7</accession>
<dbReference type="VEuPathDB" id="FungiDB:SPRG_02106"/>
<dbReference type="PANTHER" id="PTHR32102:SF17">
    <property type="entry name" value="THH1_TOM1_TOM3 DOMAIN-CONTAINING PROTEIN"/>
    <property type="match status" value="1"/>
</dbReference>
<evidence type="ECO:0000256" key="1">
    <source>
        <dbReference type="SAM" id="MobiDB-lite"/>
    </source>
</evidence>
<feature type="domain" description="EGF-like" evidence="3">
    <location>
        <begin position="2009"/>
        <end position="2037"/>
    </location>
</feature>
<dbReference type="EMBL" id="KK583193">
    <property type="protein sequence ID" value="KDO33297.1"/>
    <property type="molecule type" value="Genomic_DNA"/>
</dbReference>
<feature type="domain" description="EGF-like" evidence="3">
    <location>
        <begin position="1972"/>
        <end position="2007"/>
    </location>
</feature>
<proteinExistence type="predicted"/>
<feature type="domain" description="EGF-like" evidence="3">
    <location>
        <begin position="2040"/>
        <end position="2073"/>
    </location>
</feature>
<name>A0A067D2P7_SAPPC</name>
<dbReference type="SMART" id="SM00181">
    <property type="entry name" value="EGF"/>
    <property type="match status" value="3"/>
</dbReference>
<dbReference type="GO" id="GO:0006935">
    <property type="term" value="P:chemotaxis"/>
    <property type="evidence" value="ECO:0007669"/>
    <property type="project" value="TreeGrafter"/>
</dbReference>
<organism evidence="4 5">
    <name type="scientific">Saprolegnia parasitica (strain CBS 223.65)</name>
    <dbReference type="NCBI Taxonomy" id="695850"/>
    <lineage>
        <taxon>Eukaryota</taxon>
        <taxon>Sar</taxon>
        <taxon>Stramenopiles</taxon>
        <taxon>Oomycota</taxon>
        <taxon>Saprolegniomycetes</taxon>
        <taxon>Saprolegniales</taxon>
        <taxon>Saprolegniaceae</taxon>
        <taxon>Saprolegnia</taxon>
    </lineage>
</organism>
<dbReference type="KEGG" id="spar:SPRG_02106"/>
<protein>
    <recommendedName>
        <fullName evidence="3">EGF-like domain-containing protein</fullName>
    </recommendedName>
</protein>
<sequence length="2200" mass="227336">MRWLLLVAAVVGLFPTVYGTTCSSSSTCNLNVKCSLPLAQLSVGDATTCQQASTIVPCSSCAGVGQQCYNAPECRDSLFYCEFLSAAQVAALPAGHPCLSTACQLSKQSPACIASTFQACCVPGTPGCNQTVAPAAGSGCTPSGCSYFMGQPTITPNYSAIACPFANASATCMTPQCNASSIFRNIVNVFAANIGCSGSACIPPLIPGVCTAGVNLTASTTPSFPGCTNYLVDYCTKNPSDVGCHQVCPYNCNLQTNCPCKSSACAAVNQAPLCVRNAGVCANFRKLFVNAMFTQRHFQPASDHLAYAKPRGTADDAALADCNALIPELGDNLASCVTTSFAYCNANPWDPACKSDLSVCGDGIVSWLETCDEGPNVTATGGCTACKTALNWECYAQGTPCKRCLHQTGYVLDMPNPGVCPFCANLQTGNPWPCATTSPCAVTTTLPQKIACDNYVQKYCTGIQSNASLRDPGCDTYVNLTKPFTVPSIPQACDVAIKTITINDPQLYALKALFNCAYGTALNSQVAPTTPLYAFTNPLDSMSLSTRSALSTAAFQAIVDVYGNKTSKLYSLQNLTLSDFSPYVNSSIVVNGLPLSFPSTIAQLTLFPGAPNTPSPQCGALPFDTPLMILPPSQHPLRWALKAYLTQLQYRAINGNDASLSNFAQLALESLTTDTTPQPGVFQAAVLLSQSTQNASGAILEKKMQTCATVAGNQVCLDIQAAIDGRRAQLHFGKLLFDASCTDTSCAYAVDACRMSAVLATANDIVQHIGGLDDANSKAETLQRFLQIAVAAAHDAYSDTSMFFDQISITGPEPVVRQNVPNYCATPQYSNAALLVLNPAWVSDPCCNPALALTTCCAPQNVPSGSIPVVKGFNTTLVSSFCAGTPANTISSYLNGAYATLQANMASIAAMNAAMNAVSWATLSSIQQVCLATIHGASSLACYSDLDCGAAVCSPSTCLKNPATGAGTCSVPYDAMNRCMAECFGANMDPDVVRFAKAQWGLSPLSSASALATAFSTYASVPQCVGPFATLPGIGTTRQVYACNATCQRSHLCDDGEYMSLLMSQAGATLDFTVNATCIANGGRLECASYGANATTCARYACTFDAIVSACKDQTACMRTCMLPMTAGGCALANGTWYMDQYNRYQCCPPDAYYNGTNTAFPCSYAPPTAPALAYTITDPTCCAAQNGTWYVSGGYGACCFGKLTTIQNGNAMQLACVTTVSSWDVASCLSSCSQHRAACTSCKAAQASAGCCNTTTVVANETACLAPTICTNQLVAAADCADPTPFCAKCAGNVCSSVTQWPTCTLGVRSSSACASVGGSWEASTKVCNAFLNRTMVGTDCLRSDFCPNATAVDTFYAPFGEVPKFPRRAVTCQRGCYLPSLTSHATCTATANYKWLPDHGNGNGICMTLTTAADCDTLGGTFLNASRTFFPGAFTTTAMCAEGNCVGSPRVDGWSAAQCTLSSSWASCTMACSTCAVPTSSPLAAQGSAACFSTDASYCASLGYSAAPCIDMSANTTTACAALTSATWRTCSSYAAASTCANATDVYATMLGCRWTSGPCTDAVSCAAQGSCNDGPDSRRKVCLDAGWTYGDTCKAKITTGLNQVTVATCSQCQTTTGVCVAPASGSGCATPEQVHPRGCRVYGVATATACATAGGNWVTPATTQSACVSTLGCLEPGATSLSMKNSTQCTKCGGSLKPWYAWTSGVWAPAYVEQYTWQANGTTLVSANTYKPTLSLQLLGQVLQGPIAKRVARLQKTKALLQYNGMTDVLSKLACACGRSANSGCFSTPASANATLTSQSQIFCGNSSTSIPTGTTSALVTLTCPSSISARRRLDASSDGSAQLSISTYSIASYTLALAPYCASQALNPLVLRSPSGLVYGQLLGPGQGINLSSAFDNISLCLSIDPTVRQWPAFDTIDVALLKDDATMQPLNLTTFGVIDSTQVCFSATQNGVYFAVRRAAAAYANPSCPLSCGANSSLCVFNATTSAAECVCQCGYSGVLCTSGCPNGCSGQGTCYENACYCNAGFTGVDCSNYYCPVDASGRPCSNNGLCVQGACVCSSNYQGAVCDTPQFALLNGSAPPDYVSSYVAPTATGNTLPPSYYTPTPAPSTSAPPGSTSATSGSATATSGSTTAIPGSTTATPESTTATPESTTTTPPTTTTDTPRPTATKSAGALCPPGYYLLGLVLVLGLANAT</sequence>
<keyword evidence="5" id="KW-1185">Reference proteome</keyword>
<gene>
    <name evidence="4" type="ORF">SPRG_02106</name>
</gene>
<dbReference type="STRING" id="695850.A0A067D2P7"/>
<dbReference type="InterPro" id="IPR000742">
    <property type="entry name" value="EGF"/>
</dbReference>
<dbReference type="PANTHER" id="PTHR32102">
    <property type="entry name" value="DUF1084 DOMAIN-CONTAINING PROTEIN-RELATED"/>
    <property type="match status" value="1"/>
</dbReference>
<dbReference type="OMA" id="CANIGCR"/>
<evidence type="ECO:0000313" key="4">
    <source>
        <dbReference type="EMBL" id="KDO33297.1"/>
    </source>
</evidence>
<feature type="signal peptide" evidence="2">
    <location>
        <begin position="1"/>
        <end position="19"/>
    </location>
</feature>
<feature type="chain" id="PRO_5001639155" description="EGF-like domain-containing protein" evidence="2">
    <location>
        <begin position="20"/>
        <end position="2200"/>
    </location>
</feature>
<feature type="region of interest" description="Disordered" evidence="1">
    <location>
        <begin position="2104"/>
        <end position="2179"/>
    </location>
</feature>
<keyword evidence="2" id="KW-0732">Signal</keyword>
<dbReference type="GeneID" id="24124669"/>
<dbReference type="OrthoDB" id="75434at2759"/>